<dbReference type="STRING" id="57577.A0A2K3PPC7"/>
<comment type="caution">
    <text evidence="4">The sequence shown here is derived from an EMBL/GenBank/DDBJ whole genome shotgun (WGS) entry which is preliminary data.</text>
</comment>
<feature type="coiled-coil region" evidence="2">
    <location>
        <begin position="301"/>
        <end position="335"/>
    </location>
</feature>
<dbReference type="Gene3D" id="2.60.210.10">
    <property type="entry name" value="Apoptosis, Tumor Necrosis Factor Receptor Associated Protein 2, Chain A"/>
    <property type="match status" value="1"/>
</dbReference>
<dbReference type="PANTHER" id="PTHR46236">
    <property type="entry name" value="TRAF-LIKE SUPERFAMILY PROTEIN"/>
    <property type="match status" value="1"/>
</dbReference>
<dbReference type="GO" id="GO:0016787">
    <property type="term" value="F:hydrolase activity"/>
    <property type="evidence" value="ECO:0007669"/>
    <property type="project" value="UniProtKB-KW"/>
</dbReference>
<dbReference type="CDD" id="cd00121">
    <property type="entry name" value="MATH"/>
    <property type="match status" value="1"/>
</dbReference>
<keyword evidence="4" id="KW-0378">Hydrolase</keyword>
<protein>
    <submittedName>
        <fullName evidence="4">Ubiquitin carboxyl-terminal hydrolase family protein</fullName>
    </submittedName>
</protein>
<evidence type="ECO:0000259" key="3">
    <source>
        <dbReference type="PROSITE" id="PS50144"/>
    </source>
</evidence>
<organism evidence="4 5">
    <name type="scientific">Trifolium pratense</name>
    <name type="common">Red clover</name>
    <dbReference type="NCBI Taxonomy" id="57577"/>
    <lineage>
        <taxon>Eukaryota</taxon>
        <taxon>Viridiplantae</taxon>
        <taxon>Streptophyta</taxon>
        <taxon>Embryophyta</taxon>
        <taxon>Tracheophyta</taxon>
        <taxon>Spermatophyta</taxon>
        <taxon>Magnoliopsida</taxon>
        <taxon>eudicotyledons</taxon>
        <taxon>Gunneridae</taxon>
        <taxon>Pentapetalae</taxon>
        <taxon>rosids</taxon>
        <taxon>fabids</taxon>
        <taxon>Fabales</taxon>
        <taxon>Fabaceae</taxon>
        <taxon>Papilionoideae</taxon>
        <taxon>50 kb inversion clade</taxon>
        <taxon>NPAAA clade</taxon>
        <taxon>Hologalegina</taxon>
        <taxon>IRL clade</taxon>
        <taxon>Trifolieae</taxon>
        <taxon>Trifolium</taxon>
    </lineage>
</organism>
<gene>
    <name evidence="4" type="ORF">L195_g013881</name>
</gene>
<name>A0A2K3PPC7_TRIPR</name>
<dbReference type="EMBL" id="ASHM01009119">
    <property type="protein sequence ID" value="PNY17143.1"/>
    <property type="molecule type" value="Genomic_DNA"/>
</dbReference>
<evidence type="ECO:0000256" key="2">
    <source>
        <dbReference type="SAM" id="Coils"/>
    </source>
</evidence>
<dbReference type="Pfam" id="PF22486">
    <property type="entry name" value="MATH_2"/>
    <property type="match status" value="1"/>
</dbReference>
<proteinExistence type="predicted"/>
<dbReference type="SUPFAM" id="SSF49599">
    <property type="entry name" value="TRAF domain-like"/>
    <property type="match status" value="1"/>
</dbReference>
<accession>A0A2K3PPC7</accession>
<evidence type="ECO:0000313" key="5">
    <source>
        <dbReference type="Proteomes" id="UP000236291"/>
    </source>
</evidence>
<dbReference type="InterPro" id="IPR008974">
    <property type="entry name" value="TRAF-like"/>
</dbReference>
<dbReference type="Proteomes" id="UP000236291">
    <property type="component" value="Unassembled WGS sequence"/>
</dbReference>
<dbReference type="OrthoDB" id="2116871at2759"/>
<feature type="domain" description="MATH" evidence="3">
    <location>
        <begin position="48"/>
        <end position="167"/>
    </location>
</feature>
<dbReference type="PANTHER" id="PTHR46236:SF36">
    <property type="entry name" value="MATH (MEPRIN AND TRAF-C-LIKE) DOMAIN PROTEIN"/>
    <property type="match status" value="1"/>
</dbReference>
<dbReference type="AlphaFoldDB" id="A0A2K3PPC7"/>
<dbReference type="PROSITE" id="PS50144">
    <property type="entry name" value="MATH"/>
    <property type="match status" value="1"/>
</dbReference>
<dbReference type="InterPro" id="IPR002083">
    <property type="entry name" value="MATH/TRAF_dom"/>
</dbReference>
<sequence>MAIGNAGITNWFQKNITDPLLAILNREVGDMEHEHSSVENLSKKHSSVEKFTWKVEIFPFNRGIYSEPFVLGGYPWILYLYPIRSIKGDERLLIYLKAVQTANTFEGWSRDVKLKLSVYSQFNSSITITKESNYEFNASNTFWVFESFIDPKKGFIVKNAFIVGAEVYVCNSKNEKQVNQAVNFVSLKSKLEEDGCQNVSELMDIKGLAQIDKSFAPLLEEACSLHPSLIECQQKRSRKFREWAFTALGRVLYFLKTRKVKDMSDLACKELQVLWEELQPFGFDLAWLEPRVQSAIGPKNYFEKLKEAEKLKDKVVSLELERQRLKSKIAIVEVNLDAARGLLILPPYHNIDHITQIM</sequence>
<reference evidence="4 5" key="1">
    <citation type="journal article" date="2014" name="Am. J. Bot.">
        <title>Genome assembly and annotation for red clover (Trifolium pratense; Fabaceae).</title>
        <authorList>
            <person name="Istvanek J."/>
            <person name="Jaros M."/>
            <person name="Krenek A."/>
            <person name="Repkova J."/>
        </authorList>
    </citation>
    <scope>NUCLEOTIDE SEQUENCE [LARGE SCALE GENOMIC DNA]</scope>
    <source>
        <strain evidence="5">cv. Tatra</strain>
        <tissue evidence="4">Young leaves</tissue>
    </source>
</reference>
<dbReference type="InterPro" id="IPR050804">
    <property type="entry name" value="MCC"/>
</dbReference>
<evidence type="ECO:0000256" key="1">
    <source>
        <dbReference type="ARBA" id="ARBA00023054"/>
    </source>
</evidence>
<evidence type="ECO:0000313" key="4">
    <source>
        <dbReference type="EMBL" id="PNY17143.1"/>
    </source>
</evidence>
<keyword evidence="1 2" id="KW-0175">Coiled coil</keyword>
<reference evidence="4 5" key="2">
    <citation type="journal article" date="2017" name="Front. Plant Sci.">
        <title>Gene Classification and Mining of Molecular Markers Useful in Red Clover (Trifolium pratense) Breeding.</title>
        <authorList>
            <person name="Istvanek J."/>
            <person name="Dluhosova J."/>
            <person name="Dluhos P."/>
            <person name="Patkova L."/>
            <person name="Nedelnik J."/>
            <person name="Repkova J."/>
        </authorList>
    </citation>
    <scope>NUCLEOTIDE SEQUENCE [LARGE SCALE GENOMIC DNA]</scope>
    <source>
        <strain evidence="5">cv. Tatra</strain>
        <tissue evidence="4">Young leaves</tissue>
    </source>
</reference>